<keyword evidence="12" id="KW-1185">Reference proteome</keyword>
<evidence type="ECO:0000313" key="11">
    <source>
        <dbReference type="EMBL" id="QAY63218.1"/>
    </source>
</evidence>
<keyword evidence="2 7" id="KW-0597">Phosphoprotein</keyword>
<dbReference type="GO" id="GO:0000976">
    <property type="term" value="F:transcription cis-regulatory region binding"/>
    <property type="evidence" value="ECO:0007669"/>
    <property type="project" value="TreeGrafter"/>
</dbReference>
<dbReference type="PROSITE" id="PS50110">
    <property type="entry name" value="RESPONSE_REGULATORY"/>
    <property type="match status" value="1"/>
</dbReference>
<keyword evidence="6" id="KW-0804">Transcription</keyword>
<feature type="modified residue" description="4-aspartylphosphate" evidence="7">
    <location>
        <position position="62"/>
    </location>
</feature>
<feature type="domain" description="OmpR/PhoB-type" evidence="10">
    <location>
        <begin position="134"/>
        <end position="227"/>
    </location>
</feature>
<feature type="DNA-binding region" description="OmpR/PhoB-type" evidence="8">
    <location>
        <begin position="134"/>
        <end position="227"/>
    </location>
</feature>
<feature type="domain" description="Response regulatory" evidence="9">
    <location>
        <begin position="14"/>
        <end position="127"/>
    </location>
</feature>
<dbReference type="InterPro" id="IPR011006">
    <property type="entry name" value="CheY-like_superfamily"/>
</dbReference>
<dbReference type="Proteomes" id="UP000291758">
    <property type="component" value="Chromosome"/>
</dbReference>
<dbReference type="PANTHER" id="PTHR48111:SF22">
    <property type="entry name" value="REGULATOR OF RPOS"/>
    <property type="match status" value="1"/>
</dbReference>
<evidence type="ECO:0000259" key="9">
    <source>
        <dbReference type="PROSITE" id="PS50110"/>
    </source>
</evidence>
<dbReference type="SUPFAM" id="SSF46894">
    <property type="entry name" value="C-terminal effector domain of the bipartite response regulators"/>
    <property type="match status" value="1"/>
</dbReference>
<dbReference type="AlphaFoldDB" id="A0A4P6EYS7"/>
<keyword evidence="5 8" id="KW-0238">DNA-binding</keyword>
<dbReference type="Gene3D" id="3.40.50.2300">
    <property type="match status" value="1"/>
</dbReference>
<accession>A0A4P6EYS7</accession>
<dbReference type="SUPFAM" id="SSF52172">
    <property type="entry name" value="CheY-like"/>
    <property type="match status" value="1"/>
</dbReference>
<evidence type="ECO:0000256" key="3">
    <source>
        <dbReference type="ARBA" id="ARBA00023012"/>
    </source>
</evidence>
<evidence type="ECO:0000256" key="4">
    <source>
        <dbReference type="ARBA" id="ARBA00023015"/>
    </source>
</evidence>
<dbReference type="GO" id="GO:0006355">
    <property type="term" value="P:regulation of DNA-templated transcription"/>
    <property type="evidence" value="ECO:0007669"/>
    <property type="project" value="InterPro"/>
</dbReference>
<organism evidence="11 12">
    <name type="scientific">Xylanimonas allomyrinae</name>
    <dbReference type="NCBI Taxonomy" id="2509459"/>
    <lineage>
        <taxon>Bacteria</taxon>
        <taxon>Bacillati</taxon>
        <taxon>Actinomycetota</taxon>
        <taxon>Actinomycetes</taxon>
        <taxon>Micrococcales</taxon>
        <taxon>Promicromonosporaceae</taxon>
        <taxon>Xylanimonas</taxon>
    </lineage>
</organism>
<dbReference type="Gene3D" id="1.10.10.10">
    <property type="entry name" value="Winged helix-like DNA-binding domain superfamily/Winged helix DNA-binding domain"/>
    <property type="match status" value="1"/>
</dbReference>
<dbReference type="OrthoDB" id="3197131at2"/>
<evidence type="ECO:0000259" key="10">
    <source>
        <dbReference type="PROSITE" id="PS51755"/>
    </source>
</evidence>
<dbReference type="Gene3D" id="6.10.250.690">
    <property type="match status" value="1"/>
</dbReference>
<dbReference type="Pfam" id="PF00072">
    <property type="entry name" value="Response_reg"/>
    <property type="match status" value="1"/>
</dbReference>
<dbReference type="CDD" id="cd00383">
    <property type="entry name" value="trans_reg_C"/>
    <property type="match status" value="1"/>
</dbReference>
<dbReference type="PROSITE" id="PS51755">
    <property type="entry name" value="OMPR_PHOB"/>
    <property type="match status" value="1"/>
</dbReference>
<evidence type="ECO:0000256" key="2">
    <source>
        <dbReference type="ARBA" id="ARBA00022553"/>
    </source>
</evidence>
<dbReference type="EMBL" id="CP035495">
    <property type="protein sequence ID" value="QAY63218.1"/>
    <property type="molecule type" value="Genomic_DNA"/>
</dbReference>
<dbReference type="InterPro" id="IPR039420">
    <property type="entry name" value="WalR-like"/>
</dbReference>
<dbReference type="InterPro" id="IPR001789">
    <property type="entry name" value="Sig_transdc_resp-reg_receiver"/>
</dbReference>
<dbReference type="GO" id="GO:0005829">
    <property type="term" value="C:cytosol"/>
    <property type="evidence" value="ECO:0007669"/>
    <property type="project" value="TreeGrafter"/>
</dbReference>
<dbReference type="InterPro" id="IPR016032">
    <property type="entry name" value="Sig_transdc_resp-reg_C-effctor"/>
</dbReference>
<dbReference type="InterPro" id="IPR001867">
    <property type="entry name" value="OmpR/PhoB-type_DNA-bd"/>
</dbReference>
<dbReference type="SMART" id="SM00448">
    <property type="entry name" value="REC"/>
    <property type="match status" value="1"/>
</dbReference>
<dbReference type="GO" id="GO:0032993">
    <property type="term" value="C:protein-DNA complex"/>
    <property type="evidence" value="ECO:0007669"/>
    <property type="project" value="TreeGrafter"/>
</dbReference>
<dbReference type="SMART" id="SM00862">
    <property type="entry name" value="Trans_reg_C"/>
    <property type="match status" value="1"/>
</dbReference>
<dbReference type="RefSeq" id="WP_129204117.1">
    <property type="nucleotide sequence ID" value="NZ_CP035495.1"/>
</dbReference>
<protein>
    <submittedName>
        <fullName evidence="11">Response regulator transcription factor</fullName>
    </submittedName>
</protein>
<proteinExistence type="predicted"/>
<keyword evidence="4" id="KW-0805">Transcription regulation</keyword>
<evidence type="ECO:0000256" key="6">
    <source>
        <dbReference type="ARBA" id="ARBA00023163"/>
    </source>
</evidence>
<reference evidence="11 12" key="1">
    <citation type="submission" date="2019-01" db="EMBL/GenBank/DDBJ databases">
        <title>Genome sequencing of strain 2JSPR-7.</title>
        <authorList>
            <person name="Heo J."/>
            <person name="Kim S.-J."/>
            <person name="Kim J.-S."/>
            <person name="Hong S.-B."/>
            <person name="Kwon S.-W."/>
        </authorList>
    </citation>
    <scope>NUCLEOTIDE SEQUENCE [LARGE SCALE GENOMIC DNA]</scope>
    <source>
        <strain evidence="11 12">2JSPR-7</strain>
    </source>
</reference>
<evidence type="ECO:0000256" key="5">
    <source>
        <dbReference type="ARBA" id="ARBA00023125"/>
    </source>
</evidence>
<evidence type="ECO:0000313" key="12">
    <source>
        <dbReference type="Proteomes" id="UP000291758"/>
    </source>
</evidence>
<dbReference type="Pfam" id="PF00486">
    <property type="entry name" value="Trans_reg_C"/>
    <property type="match status" value="1"/>
</dbReference>
<comment type="subcellular location">
    <subcellularLocation>
        <location evidence="1">Cytoplasm</location>
    </subcellularLocation>
</comment>
<evidence type="ECO:0000256" key="8">
    <source>
        <dbReference type="PROSITE-ProRule" id="PRU01091"/>
    </source>
</evidence>
<evidence type="ECO:0000256" key="1">
    <source>
        <dbReference type="ARBA" id="ARBA00004496"/>
    </source>
</evidence>
<name>A0A4P6EYS7_9MICO</name>
<keyword evidence="3" id="KW-0902">Two-component regulatory system</keyword>
<sequence length="228" mass="24468">MNDVTPRTAGPAPRLLLIEDDPRLGPVMTDYLSDTYDVTLCVDGAAGLDAALGGVFDAMVVDRRLPGLDGIEVVAAIRRAGIATPILVLTALGTVPDKVAGLDAGANDYLVKPFDFDELLARLRALRRTFGEESDAVPIGVWDYYPASRCLYSPYGAPVVLTPKENDLLRLLVGEPHRTFSRGQVAEAVFAGAAQVGAVDAYVHYLRRKTEPSIVVTVRGQGYRLGTL</sequence>
<dbReference type="InterPro" id="IPR036388">
    <property type="entry name" value="WH-like_DNA-bd_sf"/>
</dbReference>
<evidence type="ECO:0000256" key="7">
    <source>
        <dbReference type="PROSITE-ProRule" id="PRU00169"/>
    </source>
</evidence>
<gene>
    <name evidence="11" type="ORF">ET495_08155</name>
</gene>
<dbReference type="KEGG" id="xyl:ET495_08155"/>
<dbReference type="GO" id="GO:0000156">
    <property type="term" value="F:phosphorelay response regulator activity"/>
    <property type="evidence" value="ECO:0007669"/>
    <property type="project" value="TreeGrafter"/>
</dbReference>
<dbReference type="PANTHER" id="PTHR48111">
    <property type="entry name" value="REGULATOR OF RPOS"/>
    <property type="match status" value="1"/>
</dbReference>